<evidence type="ECO:0000256" key="6">
    <source>
        <dbReference type="ARBA" id="ARBA00023136"/>
    </source>
</evidence>
<dbReference type="GO" id="GO:0008324">
    <property type="term" value="F:monoatomic cation transmembrane transporter activity"/>
    <property type="evidence" value="ECO:0007669"/>
    <property type="project" value="InterPro"/>
</dbReference>
<evidence type="ECO:0000256" key="3">
    <source>
        <dbReference type="ARBA" id="ARBA00022448"/>
    </source>
</evidence>
<dbReference type="Pfam" id="PF01545">
    <property type="entry name" value="Cation_efflux"/>
    <property type="match status" value="1"/>
</dbReference>
<feature type="transmembrane region" description="Helical" evidence="8">
    <location>
        <begin position="166"/>
        <end position="188"/>
    </location>
</feature>
<dbReference type="Pfam" id="PF16916">
    <property type="entry name" value="ZT_dimer"/>
    <property type="match status" value="1"/>
</dbReference>
<evidence type="ECO:0000313" key="11">
    <source>
        <dbReference type="EMBL" id="MBD2844573.1"/>
    </source>
</evidence>
<dbReference type="InterPro" id="IPR050291">
    <property type="entry name" value="CDF_Transporter"/>
</dbReference>
<sequence length="300" mass="32402">MAKLPQNEQAESSARAAAGSAGLALLKAVAAAATGSAALLADAIRSGAQAAEGAAPALMRREQRLKRANRSDRERGRSMAAVTLVAGLIIMVLSLELGLEAIRMLLSEEPAAPRWWAALIVLGAYALGELVLPRSRRRVEQVLALIALIGTGGAYLGAVLELRQLLYLDPAAALAIAALTVAGGYRLISGMLLERRGAGLREESPEEMTAFVQRIEGVITIEEIHAWERGHYVAVEMRISVNPRITVLEAHEIAKRTKELLLRRFLHVTDVTVTVDPYDPGYPYKSNHDPNQQPMPTLLQ</sequence>
<dbReference type="Gene3D" id="3.30.70.1350">
    <property type="entry name" value="Cation efflux protein, cytoplasmic domain"/>
    <property type="match status" value="1"/>
</dbReference>
<evidence type="ECO:0000256" key="7">
    <source>
        <dbReference type="SAM" id="MobiDB-lite"/>
    </source>
</evidence>
<accession>A0A927BPY0</accession>
<evidence type="ECO:0000313" key="12">
    <source>
        <dbReference type="Proteomes" id="UP000621560"/>
    </source>
</evidence>
<comment type="subcellular location">
    <subcellularLocation>
        <location evidence="1">Membrane</location>
        <topology evidence="1">Multi-pass membrane protein</topology>
    </subcellularLocation>
</comment>
<dbReference type="InterPro" id="IPR027470">
    <property type="entry name" value="Cation_efflux_CTD"/>
</dbReference>
<gene>
    <name evidence="11" type="ORF">IDH44_05180</name>
</gene>
<keyword evidence="12" id="KW-1185">Reference proteome</keyword>
<dbReference type="AlphaFoldDB" id="A0A927BPY0"/>
<comment type="caution">
    <text evidence="11">The sequence shown here is derived from an EMBL/GenBank/DDBJ whole genome shotgun (WGS) entry which is preliminary data.</text>
</comment>
<feature type="region of interest" description="Disordered" evidence="7">
    <location>
        <begin position="281"/>
        <end position="300"/>
    </location>
</feature>
<proteinExistence type="inferred from homology"/>
<dbReference type="InterPro" id="IPR036837">
    <property type="entry name" value="Cation_efflux_CTD_sf"/>
</dbReference>
<evidence type="ECO:0000256" key="4">
    <source>
        <dbReference type="ARBA" id="ARBA00022692"/>
    </source>
</evidence>
<evidence type="ECO:0000256" key="1">
    <source>
        <dbReference type="ARBA" id="ARBA00004141"/>
    </source>
</evidence>
<dbReference type="GO" id="GO:0016020">
    <property type="term" value="C:membrane"/>
    <property type="evidence" value="ECO:0007669"/>
    <property type="project" value="UniProtKB-SubCell"/>
</dbReference>
<evidence type="ECO:0000259" key="10">
    <source>
        <dbReference type="Pfam" id="PF16916"/>
    </source>
</evidence>
<keyword evidence="5 8" id="KW-1133">Transmembrane helix</keyword>
<reference evidence="11" key="1">
    <citation type="submission" date="2020-09" db="EMBL/GenBank/DDBJ databases">
        <title>A novel bacterium of genus Paenibacillus, isolated from South China Sea.</title>
        <authorList>
            <person name="Huang H."/>
            <person name="Mo K."/>
            <person name="Hu Y."/>
        </authorList>
    </citation>
    <scope>NUCLEOTIDE SEQUENCE</scope>
    <source>
        <strain evidence="11">IB182496</strain>
    </source>
</reference>
<feature type="transmembrane region" description="Helical" evidence="8">
    <location>
        <begin position="76"/>
        <end position="95"/>
    </location>
</feature>
<evidence type="ECO:0000256" key="8">
    <source>
        <dbReference type="SAM" id="Phobius"/>
    </source>
</evidence>
<dbReference type="Gene3D" id="1.20.1510.10">
    <property type="entry name" value="Cation efflux protein transmembrane domain"/>
    <property type="match status" value="1"/>
</dbReference>
<feature type="transmembrane region" description="Helical" evidence="8">
    <location>
        <begin position="115"/>
        <end position="133"/>
    </location>
</feature>
<name>A0A927BPY0_9BACL</name>
<organism evidence="11 12">
    <name type="scientific">Paenibacillus sabuli</name>
    <dbReference type="NCBI Taxonomy" id="2772509"/>
    <lineage>
        <taxon>Bacteria</taxon>
        <taxon>Bacillati</taxon>
        <taxon>Bacillota</taxon>
        <taxon>Bacilli</taxon>
        <taxon>Bacillales</taxon>
        <taxon>Paenibacillaceae</taxon>
        <taxon>Paenibacillus</taxon>
    </lineage>
</organism>
<keyword evidence="3" id="KW-0813">Transport</keyword>
<evidence type="ECO:0000256" key="2">
    <source>
        <dbReference type="ARBA" id="ARBA00008114"/>
    </source>
</evidence>
<feature type="domain" description="Cation efflux protein transmembrane" evidence="9">
    <location>
        <begin position="16"/>
        <end position="189"/>
    </location>
</feature>
<evidence type="ECO:0000259" key="9">
    <source>
        <dbReference type="Pfam" id="PF01545"/>
    </source>
</evidence>
<evidence type="ECO:0000256" key="5">
    <source>
        <dbReference type="ARBA" id="ARBA00022989"/>
    </source>
</evidence>
<protein>
    <submittedName>
        <fullName evidence="11">Cation transporter</fullName>
    </submittedName>
</protein>
<keyword evidence="4 8" id="KW-0812">Transmembrane</keyword>
<dbReference type="RefSeq" id="WP_190915362.1">
    <property type="nucleotide sequence ID" value="NZ_JACXIZ010000011.1"/>
</dbReference>
<dbReference type="PANTHER" id="PTHR43840">
    <property type="entry name" value="MITOCHONDRIAL METAL TRANSPORTER 1-RELATED"/>
    <property type="match status" value="1"/>
</dbReference>
<dbReference type="SUPFAM" id="SSF160240">
    <property type="entry name" value="Cation efflux protein cytoplasmic domain-like"/>
    <property type="match status" value="1"/>
</dbReference>
<dbReference type="Proteomes" id="UP000621560">
    <property type="component" value="Unassembled WGS sequence"/>
</dbReference>
<keyword evidence="6 8" id="KW-0472">Membrane</keyword>
<dbReference type="EMBL" id="JACXIZ010000011">
    <property type="protein sequence ID" value="MBD2844573.1"/>
    <property type="molecule type" value="Genomic_DNA"/>
</dbReference>
<dbReference type="SUPFAM" id="SSF161111">
    <property type="entry name" value="Cation efflux protein transmembrane domain-like"/>
    <property type="match status" value="1"/>
</dbReference>
<dbReference type="InterPro" id="IPR027469">
    <property type="entry name" value="Cation_efflux_TMD_sf"/>
</dbReference>
<feature type="domain" description="Cation efflux protein cytoplasmic" evidence="10">
    <location>
        <begin position="201"/>
        <end position="278"/>
    </location>
</feature>
<dbReference type="PANTHER" id="PTHR43840:SF15">
    <property type="entry name" value="MITOCHONDRIAL METAL TRANSPORTER 1-RELATED"/>
    <property type="match status" value="1"/>
</dbReference>
<dbReference type="InterPro" id="IPR058533">
    <property type="entry name" value="Cation_efflux_TM"/>
</dbReference>
<comment type="similarity">
    <text evidence="2">Belongs to the cation diffusion facilitator (CDF) transporter (TC 2.A.4) family.</text>
</comment>
<feature type="transmembrane region" description="Helical" evidence="8">
    <location>
        <begin position="142"/>
        <end position="160"/>
    </location>
</feature>
<feature type="compositionally biased region" description="Polar residues" evidence="7">
    <location>
        <begin position="289"/>
        <end position="300"/>
    </location>
</feature>